<evidence type="ECO:0000256" key="3">
    <source>
        <dbReference type="ARBA" id="ARBA00015392"/>
    </source>
</evidence>
<gene>
    <name evidence="14" type="ORF">FQN60_008978</name>
</gene>
<dbReference type="EMBL" id="VOFY01000020">
    <property type="protein sequence ID" value="KAA8582238.1"/>
    <property type="molecule type" value="Genomic_DNA"/>
</dbReference>
<comment type="caution">
    <text evidence="14">The sequence shown here is derived from an EMBL/GenBank/DDBJ whole genome shotgun (WGS) entry which is preliminary data.</text>
</comment>
<evidence type="ECO:0000313" key="15">
    <source>
        <dbReference type="Proteomes" id="UP000327493"/>
    </source>
</evidence>
<evidence type="ECO:0000256" key="10">
    <source>
        <dbReference type="SAM" id="Coils"/>
    </source>
</evidence>
<comment type="subcellular location">
    <subcellularLocation>
        <location evidence="1">Cytoplasm</location>
        <location evidence="1">Cytoskeleton</location>
        <location evidence="1">Cilium basal body</location>
    </subcellularLocation>
</comment>
<evidence type="ECO:0000256" key="11">
    <source>
        <dbReference type="SAM" id="MobiDB-lite"/>
    </source>
</evidence>
<evidence type="ECO:0000256" key="7">
    <source>
        <dbReference type="ARBA" id="ARBA00023212"/>
    </source>
</evidence>
<evidence type="ECO:0000256" key="5">
    <source>
        <dbReference type="ARBA" id="ARBA00023054"/>
    </source>
</evidence>
<feature type="compositionally biased region" description="Basic and acidic residues" evidence="11">
    <location>
        <begin position="64"/>
        <end position="79"/>
    </location>
</feature>
<evidence type="ECO:0000256" key="12">
    <source>
        <dbReference type="SAM" id="Phobius"/>
    </source>
</evidence>
<evidence type="ECO:0000256" key="2">
    <source>
        <dbReference type="ARBA" id="ARBA00007508"/>
    </source>
</evidence>
<evidence type="ECO:0000256" key="8">
    <source>
        <dbReference type="ARBA" id="ARBA00023273"/>
    </source>
</evidence>
<organism evidence="14 15">
    <name type="scientific">Etheostoma spectabile</name>
    <name type="common">orangethroat darter</name>
    <dbReference type="NCBI Taxonomy" id="54343"/>
    <lineage>
        <taxon>Eukaryota</taxon>
        <taxon>Metazoa</taxon>
        <taxon>Chordata</taxon>
        <taxon>Craniata</taxon>
        <taxon>Vertebrata</taxon>
        <taxon>Euteleostomi</taxon>
        <taxon>Actinopterygii</taxon>
        <taxon>Neopterygii</taxon>
        <taxon>Teleostei</taxon>
        <taxon>Neoteleostei</taxon>
        <taxon>Acanthomorphata</taxon>
        <taxon>Eupercaria</taxon>
        <taxon>Perciformes</taxon>
        <taxon>Percoidei</taxon>
        <taxon>Percidae</taxon>
        <taxon>Etheostomatinae</taxon>
        <taxon>Etheostoma</taxon>
    </lineage>
</organism>
<evidence type="ECO:0000256" key="1">
    <source>
        <dbReference type="ARBA" id="ARBA00004120"/>
    </source>
</evidence>
<feature type="non-terminal residue" evidence="14">
    <location>
        <position position="1"/>
    </location>
</feature>
<reference evidence="14 15" key="1">
    <citation type="submission" date="2019-08" db="EMBL/GenBank/DDBJ databases">
        <title>A chromosome-level genome assembly, high-density linkage maps, and genome scans reveal the genomic architecture of hybrid incompatibilities underlying speciation via character displacement in darters (Percidae: Etheostominae).</title>
        <authorList>
            <person name="Moran R.L."/>
            <person name="Catchen J.M."/>
            <person name="Fuller R.C."/>
        </authorList>
    </citation>
    <scope>NUCLEOTIDE SEQUENCE [LARGE SCALE GENOMIC DNA]</scope>
    <source>
        <strain evidence="14">EspeVRDwgs_2016</strain>
        <tissue evidence="14">Muscle</tissue>
    </source>
</reference>
<feature type="coiled-coil region" evidence="10">
    <location>
        <begin position="171"/>
        <end position="205"/>
    </location>
</feature>
<proteinExistence type="inferred from homology"/>
<dbReference type="Proteomes" id="UP000327493">
    <property type="component" value="Chromosome 20"/>
</dbReference>
<evidence type="ECO:0000313" key="14">
    <source>
        <dbReference type="EMBL" id="KAA8582238.1"/>
    </source>
</evidence>
<protein>
    <recommendedName>
        <fullName evidence="3">Basal body-orientation factor 1</fullName>
    </recommendedName>
    <alternativeName>
        <fullName evidence="9">Coiled-coil domain-containing protein 176</fullName>
    </alternativeName>
</protein>
<keyword evidence="6" id="KW-0969">Cilium</keyword>
<evidence type="ECO:0000259" key="13">
    <source>
        <dbReference type="Pfam" id="PF14988"/>
    </source>
</evidence>
<dbReference type="Pfam" id="PF14988">
    <property type="entry name" value="DUF4515"/>
    <property type="match status" value="1"/>
</dbReference>
<evidence type="ECO:0000256" key="9">
    <source>
        <dbReference type="ARBA" id="ARBA00031573"/>
    </source>
</evidence>
<feature type="domain" description="DUF4515" evidence="13">
    <location>
        <begin position="142"/>
        <end position="284"/>
    </location>
</feature>
<dbReference type="PANTHER" id="PTHR14845:SF5">
    <property type="entry name" value="BASAL BODY-ORIENTATION FACTOR 1"/>
    <property type="match status" value="1"/>
</dbReference>
<dbReference type="PANTHER" id="PTHR14845">
    <property type="entry name" value="COILED-COIL DOMAIN-CONTAINING 166"/>
    <property type="match status" value="1"/>
</dbReference>
<feature type="coiled-coil region" evidence="10">
    <location>
        <begin position="300"/>
        <end position="353"/>
    </location>
</feature>
<keyword evidence="8" id="KW-0966">Cell projection</keyword>
<accession>A0A5J5CJT0</accession>
<keyword evidence="15" id="KW-1185">Reference proteome</keyword>
<keyword evidence="4" id="KW-0963">Cytoplasm</keyword>
<dbReference type="AlphaFoldDB" id="A0A5J5CJT0"/>
<keyword evidence="7" id="KW-0206">Cytoskeleton</keyword>
<keyword evidence="12" id="KW-1133">Transmembrane helix</keyword>
<comment type="similarity">
    <text evidence="2">Belongs to the BBOF1 family.</text>
</comment>
<dbReference type="InterPro" id="IPR032777">
    <property type="entry name" value="DUF4515"/>
</dbReference>
<keyword evidence="5 10" id="KW-0175">Coiled coil</keyword>
<evidence type="ECO:0000256" key="4">
    <source>
        <dbReference type="ARBA" id="ARBA00022490"/>
    </source>
</evidence>
<name>A0A5J5CJT0_9PERO</name>
<evidence type="ECO:0000256" key="6">
    <source>
        <dbReference type="ARBA" id="ARBA00023069"/>
    </source>
</evidence>
<keyword evidence="12" id="KW-0472">Membrane</keyword>
<feature type="region of interest" description="Disordered" evidence="11">
    <location>
        <begin position="59"/>
        <end position="79"/>
    </location>
</feature>
<keyword evidence="12" id="KW-0812">Transmembrane</keyword>
<sequence length="548" mass="63373">QHHTTLNIRCGLHRSSYLLPIAKLFLLLLFIIPLLFSVVLYLVKVAAMPKKKFAKVKRAKAGKGKKESKQESKTDKESDIDKAKANAALWELRLQVNDQSLVQYREACRKLARANEELTNQLYRAEKDTIDITGFLKRQDAAKDEKVYDYTIQINEMKEMFRKKSSDFNMIHDGKKKIQQFEKSKAQMEQELSDIREKMEVADKEHRENLNKMQYKFFKEKDRLEREAKQTIALVVERAHNEAIVQLDDASRSVFKENVRLNEALKYHIKEAEDLHILTNSMAKENASLELDKNTFELTVKKNAAQMEAQNKELSKLRSKVASLEQTLEQKAREAEREEKKEKEKTLVSIQASQVELEKLQKVLSMRESELGHIKRLASTIVEQRTELELFFHEALAQVKQEIMASRLQYKKEALQAYRCRVREATAGRLKFPPIRTFHKGPHSTNSVYSDMEAAARTHQPDSKVEISDLTWEQKEQVLRLLFAKMNRQRERKASQHMALSASSEKKSLIDSDAAGIREELSPATFITQAPEPVLLLNPNSLPDIHTT</sequence>
<feature type="transmembrane region" description="Helical" evidence="12">
    <location>
        <begin position="24"/>
        <end position="43"/>
    </location>
</feature>